<dbReference type="STRING" id="7217.A0A0P8Y0J3"/>
<organism evidence="2 3">
    <name type="scientific">Drosophila ananassae</name>
    <name type="common">Fruit fly</name>
    <dbReference type="NCBI Taxonomy" id="7217"/>
    <lineage>
        <taxon>Eukaryota</taxon>
        <taxon>Metazoa</taxon>
        <taxon>Ecdysozoa</taxon>
        <taxon>Arthropoda</taxon>
        <taxon>Hexapoda</taxon>
        <taxon>Insecta</taxon>
        <taxon>Pterygota</taxon>
        <taxon>Neoptera</taxon>
        <taxon>Endopterygota</taxon>
        <taxon>Diptera</taxon>
        <taxon>Brachycera</taxon>
        <taxon>Muscomorpha</taxon>
        <taxon>Ephydroidea</taxon>
        <taxon>Drosophilidae</taxon>
        <taxon>Drosophila</taxon>
        <taxon>Sophophora</taxon>
    </lineage>
</organism>
<dbReference type="InterPro" id="IPR010562">
    <property type="entry name" value="Haemolymph_juvenile_hormone-bd"/>
</dbReference>
<name>A0A0P8Y0J3_DROAN</name>
<dbReference type="PANTHER" id="PTHR11008:SF32">
    <property type="entry name" value="CIRCADIAN CLOCK-CONTROLLED PROTEIN DAYWAKE-RELATED"/>
    <property type="match status" value="1"/>
</dbReference>
<dbReference type="KEGG" id="dan:26513894"/>
<protein>
    <recommendedName>
        <fullName evidence="4">Protein takeout</fullName>
    </recommendedName>
</protein>
<evidence type="ECO:0008006" key="4">
    <source>
        <dbReference type="Google" id="ProtNLM"/>
    </source>
</evidence>
<dbReference type="PANTHER" id="PTHR11008">
    <property type="entry name" value="PROTEIN TAKEOUT-LIKE PROTEIN"/>
    <property type="match status" value="1"/>
</dbReference>
<proteinExistence type="predicted"/>
<accession>A0A0P8Y0J3</accession>
<evidence type="ECO:0000256" key="1">
    <source>
        <dbReference type="SAM" id="SignalP"/>
    </source>
</evidence>
<sequence length="244" mass="28324">MHLRWICLALVFHLIEGNQLPPDVQKCRYGDEKCLLRTSNALIKRYGKVGLPEISLPPLNALKVKNGKLGGGDPNGPLWSKWILSDHWAYGIENFTLSRIRGFNADPSRSQVEIHGRTPSLRSKLKFKFISKFLNIYVNASGQADSDFQNFRFIAKFSLTPVKEGYVKIYNLDLRIEIDRWILDIPNLFVSNTDLTVIANQWVNKNWKEYWVDIEPEVTAEMRHEFDHRLNDIFSAIPYKDLFL</sequence>
<dbReference type="InParanoid" id="A0A0P8Y0J3"/>
<dbReference type="AlphaFoldDB" id="A0A0P8Y0J3"/>
<dbReference type="SMR" id="A0A0P8Y0J3"/>
<dbReference type="InterPro" id="IPR038606">
    <property type="entry name" value="To_sf"/>
</dbReference>
<dbReference type="GeneID" id="26513894"/>
<feature type="signal peptide" evidence="1">
    <location>
        <begin position="1"/>
        <end position="17"/>
    </location>
</feature>
<dbReference type="OrthoDB" id="8196554at2759"/>
<gene>
    <name evidence="2" type="primary">Dana\GF26485</name>
    <name evidence="2" type="ORF">GF26485</name>
</gene>
<reference evidence="2 3" key="1">
    <citation type="journal article" date="2007" name="Nature">
        <title>Evolution of genes and genomes on the Drosophila phylogeny.</title>
        <authorList>
            <consortium name="Drosophila 12 Genomes Consortium"/>
            <person name="Clark A.G."/>
            <person name="Eisen M.B."/>
            <person name="Smith D.R."/>
            <person name="Bergman C.M."/>
            <person name="Oliver B."/>
            <person name="Markow T.A."/>
            <person name="Kaufman T.C."/>
            <person name="Kellis M."/>
            <person name="Gelbart W."/>
            <person name="Iyer V.N."/>
            <person name="Pollard D.A."/>
            <person name="Sackton T.B."/>
            <person name="Larracuente A.M."/>
            <person name="Singh N.D."/>
            <person name="Abad J.P."/>
            <person name="Abt D.N."/>
            <person name="Adryan B."/>
            <person name="Aguade M."/>
            <person name="Akashi H."/>
            <person name="Anderson W.W."/>
            <person name="Aquadro C.F."/>
            <person name="Ardell D.H."/>
            <person name="Arguello R."/>
            <person name="Artieri C.G."/>
            <person name="Barbash D.A."/>
            <person name="Barker D."/>
            <person name="Barsanti P."/>
            <person name="Batterham P."/>
            <person name="Batzoglou S."/>
            <person name="Begun D."/>
            <person name="Bhutkar A."/>
            <person name="Blanco E."/>
            <person name="Bosak S.A."/>
            <person name="Bradley R.K."/>
            <person name="Brand A.D."/>
            <person name="Brent M.R."/>
            <person name="Brooks A.N."/>
            <person name="Brown R.H."/>
            <person name="Butlin R.K."/>
            <person name="Caggese C."/>
            <person name="Calvi B.R."/>
            <person name="Bernardo de Carvalho A."/>
            <person name="Caspi A."/>
            <person name="Castrezana S."/>
            <person name="Celniker S.E."/>
            <person name="Chang J.L."/>
            <person name="Chapple C."/>
            <person name="Chatterji S."/>
            <person name="Chinwalla A."/>
            <person name="Civetta A."/>
            <person name="Clifton S.W."/>
            <person name="Comeron J.M."/>
            <person name="Costello J.C."/>
            <person name="Coyne J.A."/>
            <person name="Daub J."/>
            <person name="David R.G."/>
            <person name="Delcher A.L."/>
            <person name="Delehaunty K."/>
            <person name="Do C.B."/>
            <person name="Ebling H."/>
            <person name="Edwards K."/>
            <person name="Eickbush T."/>
            <person name="Evans J.D."/>
            <person name="Filipski A."/>
            <person name="Findeiss S."/>
            <person name="Freyhult E."/>
            <person name="Fulton L."/>
            <person name="Fulton R."/>
            <person name="Garcia A.C."/>
            <person name="Gardiner A."/>
            <person name="Garfield D.A."/>
            <person name="Garvin B.E."/>
            <person name="Gibson G."/>
            <person name="Gilbert D."/>
            <person name="Gnerre S."/>
            <person name="Godfrey J."/>
            <person name="Good R."/>
            <person name="Gotea V."/>
            <person name="Gravely B."/>
            <person name="Greenberg A.J."/>
            <person name="Griffiths-Jones S."/>
            <person name="Gross S."/>
            <person name="Guigo R."/>
            <person name="Gustafson E.A."/>
            <person name="Haerty W."/>
            <person name="Hahn M.W."/>
            <person name="Halligan D.L."/>
            <person name="Halpern A.L."/>
            <person name="Halter G.M."/>
            <person name="Han M.V."/>
            <person name="Heger A."/>
            <person name="Hillier L."/>
            <person name="Hinrichs A.S."/>
            <person name="Holmes I."/>
            <person name="Hoskins R.A."/>
            <person name="Hubisz M.J."/>
            <person name="Hultmark D."/>
            <person name="Huntley M.A."/>
            <person name="Jaffe D.B."/>
            <person name="Jagadeeshan S."/>
            <person name="Jeck W.R."/>
            <person name="Johnson J."/>
            <person name="Jones C.D."/>
            <person name="Jordan W.C."/>
            <person name="Karpen G.H."/>
            <person name="Kataoka E."/>
            <person name="Keightley P.D."/>
            <person name="Kheradpour P."/>
            <person name="Kirkness E.F."/>
            <person name="Koerich L.B."/>
            <person name="Kristiansen K."/>
            <person name="Kudrna D."/>
            <person name="Kulathinal R.J."/>
            <person name="Kumar S."/>
            <person name="Kwok R."/>
            <person name="Lander E."/>
            <person name="Langley C.H."/>
            <person name="Lapoint R."/>
            <person name="Lazzaro B.P."/>
            <person name="Lee S.J."/>
            <person name="Levesque L."/>
            <person name="Li R."/>
            <person name="Lin C.F."/>
            <person name="Lin M.F."/>
            <person name="Lindblad-Toh K."/>
            <person name="Llopart A."/>
            <person name="Long M."/>
            <person name="Low L."/>
            <person name="Lozovsky E."/>
            <person name="Lu J."/>
            <person name="Luo M."/>
            <person name="Machado C.A."/>
            <person name="Makalowski W."/>
            <person name="Marzo M."/>
            <person name="Matsuda M."/>
            <person name="Matzkin L."/>
            <person name="McAllister B."/>
            <person name="McBride C.S."/>
            <person name="McKernan B."/>
            <person name="McKernan K."/>
            <person name="Mendez-Lago M."/>
            <person name="Minx P."/>
            <person name="Mollenhauer M.U."/>
            <person name="Montooth K."/>
            <person name="Mount S.M."/>
            <person name="Mu X."/>
            <person name="Myers E."/>
            <person name="Negre B."/>
            <person name="Newfeld S."/>
            <person name="Nielsen R."/>
            <person name="Noor M.A."/>
            <person name="O'Grady P."/>
            <person name="Pachter L."/>
            <person name="Papaceit M."/>
            <person name="Parisi M.J."/>
            <person name="Parisi M."/>
            <person name="Parts L."/>
            <person name="Pedersen J.S."/>
            <person name="Pesole G."/>
            <person name="Phillippy A.M."/>
            <person name="Ponting C.P."/>
            <person name="Pop M."/>
            <person name="Porcelli D."/>
            <person name="Powell J.R."/>
            <person name="Prohaska S."/>
            <person name="Pruitt K."/>
            <person name="Puig M."/>
            <person name="Quesneville H."/>
            <person name="Ram K.R."/>
            <person name="Rand D."/>
            <person name="Rasmussen M.D."/>
            <person name="Reed L.K."/>
            <person name="Reenan R."/>
            <person name="Reily A."/>
            <person name="Remington K.A."/>
            <person name="Rieger T.T."/>
            <person name="Ritchie M.G."/>
            <person name="Robin C."/>
            <person name="Rogers Y.H."/>
            <person name="Rohde C."/>
            <person name="Rozas J."/>
            <person name="Rubenfield M.J."/>
            <person name="Ruiz A."/>
            <person name="Russo S."/>
            <person name="Salzberg S.L."/>
            <person name="Sanchez-Gracia A."/>
            <person name="Saranga D.J."/>
            <person name="Sato H."/>
            <person name="Schaeffer S.W."/>
            <person name="Schatz M.C."/>
            <person name="Schlenke T."/>
            <person name="Schwartz R."/>
            <person name="Segarra C."/>
            <person name="Singh R.S."/>
            <person name="Sirot L."/>
            <person name="Sirota M."/>
            <person name="Sisneros N.B."/>
            <person name="Smith C.D."/>
            <person name="Smith T.F."/>
            <person name="Spieth J."/>
            <person name="Stage D.E."/>
            <person name="Stark A."/>
            <person name="Stephan W."/>
            <person name="Strausberg R.L."/>
            <person name="Strempel S."/>
            <person name="Sturgill D."/>
            <person name="Sutton G."/>
            <person name="Sutton G.G."/>
            <person name="Tao W."/>
            <person name="Teichmann S."/>
            <person name="Tobari Y.N."/>
            <person name="Tomimura Y."/>
            <person name="Tsolas J.M."/>
            <person name="Valente V.L."/>
            <person name="Venter E."/>
            <person name="Venter J.C."/>
            <person name="Vicario S."/>
            <person name="Vieira F.G."/>
            <person name="Vilella A.J."/>
            <person name="Villasante A."/>
            <person name="Walenz B."/>
            <person name="Wang J."/>
            <person name="Wasserman M."/>
            <person name="Watts T."/>
            <person name="Wilson D."/>
            <person name="Wilson R.K."/>
            <person name="Wing R.A."/>
            <person name="Wolfner M.F."/>
            <person name="Wong A."/>
            <person name="Wong G.K."/>
            <person name="Wu C.I."/>
            <person name="Wu G."/>
            <person name="Yamamoto D."/>
            <person name="Yang H.P."/>
            <person name="Yang S.P."/>
            <person name="Yorke J.A."/>
            <person name="Yoshida K."/>
            <person name="Zdobnov E."/>
            <person name="Zhang P."/>
            <person name="Zhang Y."/>
            <person name="Zimin A.V."/>
            <person name="Baldwin J."/>
            <person name="Abdouelleil A."/>
            <person name="Abdulkadir J."/>
            <person name="Abebe A."/>
            <person name="Abera B."/>
            <person name="Abreu J."/>
            <person name="Acer S.C."/>
            <person name="Aftuck L."/>
            <person name="Alexander A."/>
            <person name="An P."/>
            <person name="Anderson E."/>
            <person name="Anderson S."/>
            <person name="Arachi H."/>
            <person name="Azer M."/>
            <person name="Bachantsang P."/>
            <person name="Barry A."/>
            <person name="Bayul T."/>
            <person name="Berlin A."/>
            <person name="Bessette D."/>
            <person name="Bloom T."/>
            <person name="Blye J."/>
            <person name="Boguslavskiy L."/>
            <person name="Bonnet C."/>
            <person name="Boukhgalter B."/>
            <person name="Bourzgui I."/>
            <person name="Brown A."/>
            <person name="Cahill P."/>
            <person name="Channer S."/>
            <person name="Cheshatsang Y."/>
            <person name="Chuda L."/>
            <person name="Citroen M."/>
            <person name="Collymore A."/>
            <person name="Cooke P."/>
            <person name="Costello M."/>
            <person name="D'Aco K."/>
            <person name="Daza R."/>
            <person name="De Haan G."/>
            <person name="DeGray S."/>
            <person name="DeMaso C."/>
            <person name="Dhargay N."/>
            <person name="Dooley K."/>
            <person name="Dooley E."/>
            <person name="Doricent M."/>
            <person name="Dorje P."/>
            <person name="Dorjee K."/>
            <person name="Dupes A."/>
            <person name="Elong R."/>
            <person name="Falk J."/>
            <person name="Farina A."/>
            <person name="Faro S."/>
            <person name="Ferguson D."/>
            <person name="Fisher S."/>
            <person name="Foley C.D."/>
            <person name="Franke A."/>
            <person name="Friedrich D."/>
            <person name="Gadbois L."/>
            <person name="Gearin G."/>
            <person name="Gearin C.R."/>
            <person name="Giannoukos G."/>
            <person name="Goode T."/>
            <person name="Graham J."/>
            <person name="Grandbois E."/>
            <person name="Grewal S."/>
            <person name="Gyaltsen K."/>
            <person name="Hafez N."/>
            <person name="Hagos B."/>
            <person name="Hall J."/>
            <person name="Henson C."/>
            <person name="Hollinger A."/>
            <person name="Honan T."/>
            <person name="Huard M.D."/>
            <person name="Hughes L."/>
            <person name="Hurhula B."/>
            <person name="Husby M.E."/>
            <person name="Kamat A."/>
            <person name="Kanga B."/>
            <person name="Kashin S."/>
            <person name="Khazanovich D."/>
            <person name="Kisner P."/>
            <person name="Lance K."/>
            <person name="Lara M."/>
            <person name="Lee W."/>
            <person name="Lennon N."/>
            <person name="Letendre F."/>
            <person name="LeVine R."/>
            <person name="Lipovsky A."/>
            <person name="Liu X."/>
            <person name="Liu J."/>
            <person name="Liu S."/>
            <person name="Lokyitsang T."/>
            <person name="Lokyitsang Y."/>
            <person name="Lubonja R."/>
            <person name="Lui A."/>
            <person name="MacDonald P."/>
            <person name="Magnisalis V."/>
            <person name="Maru K."/>
            <person name="Matthews C."/>
            <person name="McCusker W."/>
            <person name="McDonough S."/>
            <person name="Mehta T."/>
            <person name="Meldrim J."/>
            <person name="Meneus L."/>
            <person name="Mihai O."/>
            <person name="Mihalev A."/>
            <person name="Mihova T."/>
            <person name="Mittelman R."/>
            <person name="Mlenga V."/>
            <person name="Montmayeur A."/>
            <person name="Mulrain L."/>
            <person name="Navidi A."/>
            <person name="Naylor J."/>
            <person name="Negash T."/>
            <person name="Nguyen T."/>
            <person name="Nguyen N."/>
            <person name="Nicol R."/>
            <person name="Norbu C."/>
            <person name="Norbu N."/>
            <person name="Novod N."/>
            <person name="O'Neill B."/>
            <person name="Osman S."/>
            <person name="Markiewicz E."/>
            <person name="Oyono O.L."/>
            <person name="Patti C."/>
            <person name="Phunkhang P."/>
            <person name="Pierre F."/>
            <person name="Priest M."/>
            <person name="Raghuraman S."/>
            <person name="Rege F."/>
            <person name="Reyes R."/>
            <person name="Rise C."/>
            <person name="Rogov P."/>
            <person name="Ross K."/>
            <person name="Ryan E."/>
            <person name="Settipalli S."/>
            <person name="Shea T."/>
            <person name="Sherpa N."/>
            <person name="Shi L."/>
            <person name="Shih D."/>
            <person name="Sparrow T."/>
            <person name="Spaulding J."/>
            <person name="Stalker J."/>
            <person name="Stange-Thomann N."/>
            <person name="Stavropoulos S."/>
            <person name="Stone C."/>
            <person name="Strader C."/>
            <person name="Tesfaye S."/>
            <person name="Thomson T."/>
            <person name="Thoulutsang Y."/>
            <person name="Thoulutsang D."/>
            <person name="Topham K."/>
            <person name="Topping I."/>
            <person name="Tsamla T."/>
            <person name="Vassiliev H."/>
            <person name="Vo A."/>
            <person name="Wangchuk T."/>
            <person name="Wangdi T."/>
            <person name="Weiand M."/>
            <person name="Wilkinson J."/>
            <person name="Wilson A."/>
            <person name="Yadav S."/>
            <person name="Young G."/>
            <person name="Yu Q."/>
            <person name="Zembek L."/>
            <person name="Zhong D."/>
            <person name="Zimmer A."/>
            <person name="Zwirko Z."/>
            <person name="Jaffe D.B."/>
            <person name="Alvarez P."/>
            <person name="Brockman W."/>
            <person name="Butler J."/>
            <person name="Chin C."/>
            <person name="Gnerre S."/>
            <person name="Grabherr M."/>
            <person name="Kleber M."/>
            <person name="Mauceli E."/>
            <person name="MacCallum I."/>
        </authorList>
    </citation>
    <scope>NUCLEOTIDE SEQUENCE [LARGE SCALE GENOMIC DNA]</scope>
    <source>
        <strain evidence="3">Tucson 14024-0371.13</strain>
    </source>
</reference>
<dbReference type="SMART" id="SM00700">
    <property type="entry name" value="JHBP"/>
    <property type="match status" value="1"/>
</dbReference>
<keyword evidence="3" id="KW-1185">Reference proteome</keyword>
<evidence type="ECO:0000313" key="2">
    <source>
        <dbReference type="EMBL" id="KPU80294.1"/>
    </source>
</evidence>
<dbReference type="Proteomes" id="UP000007801">
    <property type="component" value="Unassembled WGS sequence"/>
</dbReference>
<dbReference type="Gene3D" id="3.15.10.30">
    <property type="entry name" value="Haemolymph juvenile hormone binding protein"/>
    <property type="match status" value="1"/>
</dbReference>
<dbReference type="Pfam" id="PF06585">
    <property type="entry name" value="JHBP"/>
    <property type="match status" value="1"/>
</dbReference>
<keyword evidence="1" id="KW-0732">Signal</keyword>
<dbReference type="GO" id="GO:0005615">
    <property type="term" value="C:extracellular space"/>
    <property type="evidence" value="ECO:0007669"/>
    <property type="project" value="TreeGrafter"/>
</dbReference>
<dbReference type="EMBL" id="CH902617">
    <property type="protein sequence ID" value="KPU80294.1"/>
    <property type="molecule type" value="Genomic_DNA"/>
</dbReference>
<feature type="chain" id="PRO_5006154275" description="Protein takeout" evidence="1">
    <location>
        <begin position="18"/>
        <end position="244"/>
    </location>
</feature>
<evidence type="ECO:0000313" key="3">
    <source>
        <dbReference type="Proteomes" id="UP000007801"/>
    </source>
</evidence>